<dbReference type="PANTHER" id="PTHR30011:SF16">
    <property type="entry name" value="C2H2 FINGER DOMAIN TRANSCRIPTION FACTOR (EUROFUNG)-RELATED"/>
    <property type="match status" value="1"/>
</dbReference>
<dbReference type="NCBIfam" id="TIGR03860">
    <property type="entry name" value="FMN_nitrolo"/>
    <property type="match status" value="1"/>
</dbReference>
<evidence type="ECO:0000313" key="9">
    <source>
        <dbReference type="Proteomes" id="UP000663508"/>
    </source>
</evidence>
<dbReference type="Gene3D" id="3.20.20.30">
    <property type="entry name" value="Luciferase-like domain"/>
    <property type="match status" value="1"/>
</dbReference>
<evidence type="ECO:0000256" key="4">
    <source>
        <dbReference type="ARBA" id="ARBA00023033"/>
    </source>
</evidence>
<feature type="binding site" evidence="6">
    <location>
        <position position="108"/>
    </location>
    <ligand>
        <name>FMN</name>
        <dbReference type="ChEBI" id="CHEBI:58210"/>
    </ligand>
</feature>
<feature type="binding site" evidence="6">
    <location>
        <position position="162"/>
    </location>
    <ligand>
        <name>FMN</name>
        <dbReference type="ChEBI" id="CHEBI:58210"/>
    </ligand>
</feature>
<dbReference type="GO" id="GO:0016705">
    <property type="term" value="F:oxidoreductase activity, acting on paired donors, with incorporation or reduction of molecular oxygen"/>
    <property type="evidence" value="ECO:0007669"/>
    <property type="project" value="InterPro"/>
</dbReference>
<dbReference type="InterPro" id="IPR016215">
    <property type="entry name" value="NTA_MOA"/>
</dbReference>
<dbReference type="SUPFAM" id="SSF51679">
    <property type="entry name" value="Bacterial luciferase-like"/>
    <property type="match status" value="1"/>
</dbReference>
<dbReference type="InterPro" id="IPR011251">
    <property type="entry name" value="Luciferase-like_dom"/>
</dbReference>
<feature type="binding site" evidence="6">
    <location>
        <position position="62"/>
    </location>
    <ligand>
        <name>FMN</name>
        <dbReference type="ChEBI" id="CHEBI:58210"/>
    </ligand>
</feature>
<keyword evidence="3" id="KW-0560">Oxidoreductase</keyword>
<dbReference type="Pfam" id="PF00296">
    <property type="entry name" value="Bac_luciferase"/>
    <property type="match status" value="1"/>
</dbReference>
<evidence type="ECO:0000256" key="5">
    <source>
        <dbReference type="ARBA" id="ARBA00033748"/>
    </source>
</evidence>
<dbReference type="AlphaFoldDB" id="A0A8H9C723"/>
<dbReference type="PANTHER" id="PTHR30011">
    <property type="entry name" value="ALKANESULFONATE MONOOXYGENASE-RELATED"/>
    <property type="match status" value="1"/>
</dbReference>
<evidence type="ECO:0000256" key="3">
    <source>
        <dbReference type="ARBA" id="ARBA00023002"/>
    </source>
</evidence>
<reference evidence="8" key="1">
    <citation type="submission" date="2020-11" db="EMBL/GenBank/DDBJ databases">
        <title>Complete genome sequence of a novel pathogenic Methylobacterium strain isolated from rice in Vietnam.</title>
        <authorList>
            <person name="Lai K."/>
            <person name="Okazaki S."/>
            <person name="Higashi K."/>
            <person name="Mori H."/>
            <person name="Toyoda A."/>
            <person name="Kurokawa K."/>
        </authorList>
    </citation>
    <scope>NUCLEOTIDE SEQUENCE</scope>
    <source>
        <strain evidence="8">VL1</strain>
    </source>
</reference>
<comment type="similarity">
    <text evidence="5">Belongs to the NtaA/SnaA/DszA monooxygenase family.</text>
</comment>
<name>A0A8H9C723_9HYPH</name>
<feature type="binding site" evidence="6">
    <location>
        <position position="233"/>
    </location>
    <ligand>
        <name>FMN</name>
        <dbReference type="ChEBI" id="CHEBI:58210"/>
    </ligand>
</feature>
<feature type="domain" description="Luciferase-like" evidence="7">
    <location>
        <begin position="27"/>
        <end position="397"/>
    </location>
</feature>
<dbReference type="InterPro" id="IPR036661">
    <property type="entry name" value="Luciferase-like_sf"/>
</dbReference>
<dbReference type="GO" id="GO:0004497">
    <property type="term" value="F:monooxygenase activity"/>
    <property type="evidence" value="ECO:0007669"/>
    <property type="project" value="UniProtKB-KW"/>
</dbReference>
<proteinExistence type="inferred from homology"/>
<evidence type="ECO:0000259" key="7">
    <source>
        <dbReference type="Pfam" id="PF00296"/>
    </source>
</evidence>
<accession>A0A8H9C723</accession>
<organism evidence="8 9">
    <name type="scientific">Methylobacterium indicum</name>
    <dbReference type="NCBI Taxonomy" id="1775910"/>
    <lineage>
        <taxon>Bacteria</taxon>
        <taxon>Pseudomonadati</taxon>
        <taxon>Pseudomonadota</taxon>
        <taxon>Alphaproteobacteria</taxon>
        <taxon>Hyphomicrobiales</taxon>
        <taxon>Methylobacteriaceae</taxon>
        <taxon>Methylobacterium</taxon>
    </lineage>
</organism>
<gene>
    <name evidence="8" type="ORF">mvi_23760</name>
</gene>
<sequence>MRRVSDKRQIKMVGFMQAQNCSIAPGSWRHPGSAADFTTPEYFQRLARVMEEGKFHLTFFDDRLAMPDIYADDYRDAVANGVRVVKMDPSCILTMMAAVTTRLGVGVTYSTTYYEPFHVARLFGTLDLMSKGRAAWNVVTSLNNSEAANFGRTEHLPHDLRYDRADEFMEVVLGLWDSWEDGALLVDKESGRFADPAKVHALRHEGRYFSAKGPLPVPRSPQGHPVLIQAGQSGRGRSFAGRWGELIFVVYPNLAAGQKQYRDLKGAVAAAGRNPDSVSVCPACYVVVGDSQAAAEEQREYLRALAKPVDAVVLLSEALNFDFASKDPDSEFTDEDLTRLSWSGFRDRVVTLSGKPNPTVRDFVHFSGRGTIGEFPIFCGTAKSVADQMEEWFEGGACDGFVLAATHTPGAFEDFTRYVVPELQRRGLYHKDYAGTTLRENLGLERPLAGDWRKEGRPS</sequence>
<dbReference type="EMBL" id="AP024145">
    <property type="protein sequence ID" value="BCM83915.1"/>
    <property type="molecule type" value="Genomic_DNA"/>
</dbReference>
<dbReference type="KEGG" id="mind:mvi_23760"/>
<protein>
    <submittedName>
        <fullName evidence="8">Monooxygenase</fullName>
    </submittedName>
</protein>
<dbReference type="InterPro" id="IPR051260">
    <property type="entry name" value="Diverse_substr_monoxygenases"/>
</dbReference>
<evidence type="ECO:0000313" key="8">
    <source>
        <dbReference type="EMBL" id="BCM83915.1"/>
    </source>
</evidence>
<keyword evidence="2 6" id="KW-0288">FMN</keyword>
<dbReference type="PIRSF" id="PIRSF000337">
    <property type="entry name" value="NTA_MOA"/>
    <property type="match status" value="1"/>
</dbReference>
<keyword evidence="4 8" id="KW-0503">Monooxygenase</keyword>
<feature type="binding site" evidence="6">
    <location>
        <position position="158"/>
    </location>
    <ligand>
        <name>FMN</name>
        <dbReference type="ChEBI" id="CHEBI:58210"/>
    </ligand>
</feature>
<evidence type="ECO:0000256" key="6">
    <source>
        <dbReference type="PIRSR" id="PIRSR000337-1"/>
    </source>
</evidence>
<dbReference type="CDD" id="cd01095">
    <property type="entry name" value="Nitrilotriacetate_monoxgenase"/>
    <property type="match status" value="1"/>
</dbReference>
<evidence type="ECO:0000256" key="1">
    <source>
        <dbReference type="ARBA" id="ARBA00022630"/>
    </source>
</evidence>
<keyword evidence="1 6" id="KW-0285">Flavoprotein</keyword>
<evidence type="ECO:0000256" key="2">
    <source>
        <dbReference type="ARBA" id="ARBA00022643"/>
    </source>
</evidence>
<dbReference type="Proteomes" id="UP000663508">
    <property type="component" value="Chromosome"/>
</dbReference>